<feature type="compositionally biased region" description="Low complexity" evidence="1">
    <location>
        <begin position="23"/>
        <end position="41"/>
    </location>
</feature>
<dbReference type="Proteomes" id="UP000762676">
    <property type="component" value="Unassembled WGS sequence"/>
</dbReference>
<sequence>MASGSSAKTTAQVITIDRARTDNNASSNNNTSGAHNTSSSNISPWMVAEQKKVERKVTLTTEFKYLNLQQQPMQCSTKCLATSPNES</sequence>
<accession>A0AAV4IAM3</accession>
<evidence type="ECO:0000313" key="2">
    <source>
        <dbReference type="EMBL" id="GFS07484.1"/>
    </source>
</evidence>
<reference evidence="2 3" key="1">
    <citation type="journal article" date="2021" name="Elife">
        <title>Chloroplast acquisition without the gene transfer in kleptoplastic sea slugs, Plakobranchus ocellatus.</title>
        <authorList>
            <person name="Maeda T."/>
            <person name="Takahashi S."/>
            <person name="Yoshida T."/>
            <person name="Shimamura S."/>
            <person name="Takaki Y."/>
            <person name="Nagai Y."/>
            <person name="Toyoda A."/>
            <person name="Suzuki Y."/>
            <person name="Arimoto A."/>
            <person name="Ishii H."/>
            <person name="Satoh N."/>
            <person name="Nishiyama T."/>
            <person name="Hasebe M."/>
            <person name="Maruyama T."/>
            <person name="Minagawa J."/>
            <person name="Obokata J."/>
            <person name="Shigenobu S."/>
        </authorList>
    </citation>
    <scope>NUCLEOTIDE SEQUENCE [LARGE SCALE GENOMIC DNA]</scope>
</reference>
<dbReference type="EMBL" id="BMAT01006166">
    <property type="protein sequence ID" value="GFS07484.1"/>
    <property type="molecule type" value="Genomic_DNA"/>
</dbReference>
<proteinExistence type="predicted"/>
<protein>
    <submittedName>
        <fullName evidence="2">Uncharacterized protein</fullName>
    </submittedName>
</protein>
<evidence type="ECO:0000256" key="1">
    <source>
        <dbReference type="SAM" id="MobiDB-lite"/>
    </source>
</evidence>
<name>A0AAV4IAM3_9GAST</name>
<feature type="compositionally biased region" description="Polar residues" evidence="1">
    <location>
        <begin position="1"/>
        <end position="13"/>
    </location>
</feature>
<evidence type="ECO:0000313" key="3">
    <source>
        <dbReference type="Proteomes" id="UP000762676"/>
    </source>
</evidence>
<gene>
    <name evidence="2" type="ORF">ElyMa_002990400</name>
</gene>
<dbReference type="AlphaFoldDB" id="A0AAV4IAM3"/>
<comment type="caution">
    <text evidence="2">The sequence shown here is derived from an EMBL/GenBank/DDBJ whole genome shotgun (WGS) entry which is preliminary data.</text>
</comment>
<organism evidence="2 3">
    <name type="scientific">Elysia marginata</name>
    <dbReference type="NCBI Taxonomy" id="1093978"/>
    <lineage>
        <taxon>Eukaryota</taxon>
        <taxon>Metazoa</taxon>
        <taxon>Spiralia</taxon>
        <taxon>Lophotrochozoa</taxon>
        <taxon>Mollusca</taxon>
        <taxon>Gastropoda</taxon>
        <taxon>Heterobranchia</taxon>
        <taxon>Euthyneura</taxon>
        <taxon>Panpulmonata</taxon>
        <taxon>Sacoglossa</taxon>
        <taxon>Placobranchoidea</taxon>
        <taxon>Plakobranchidae</taxon>
        <taxon>Elysia</taxon>
    </lineage>
</organism>
<keyword evidence="3" id="KW-1185">Reference proteome</keyword>
<feature type="region of interest" description="Disordered" evidence="1">
    <location>
        <begin position="1"/>
        <end position="43"/>
    </location>
</feature>